<dbReference type="InterPro" id="IPR032675">
    <property type="entry name" value="LRR_dom_sf"/>
</dbReference>
<accession>A0AAW2RKB6</accession>
<protein>
    <submittedName>
        <fullName evidence="2">Uncharacterized protein</fullName>
    </submittedName>
</protein>
<dbReference type="SUPFAM" id="SSF52058">
    <property type="entry name" value="L domain-like"/>
    <property type="match status" value="1"/>
</dbReference>
<gene>
    <name evidence="2" type="ORF">Sangu_0050400</name>
</gene>
<dbReference type="AlphaFoldDB" id="A0AAW2RKB6"/>
<dbReference type="GO" id="GO:0006952">
    <property type="term" value="P:defense response"/>
    <property type="evidence" value="ECO:0007669"/>
    <property type="project" value="UniProtKB-KW"/>
</dbReference>
<evidence type="ECO:0000313" key="2">
    <source>
        <dbReference type="EMBL" id="KAL0379861.1"/>
    </source>
</evidence>
<comment type="caution">
    <text evidence="2">The sequence shown here is derived from an EMBL/GenBank/DDBJ whole genome shotgun (WGS) entry which is preliminary data.</text>
</comment>
<keyword evidence="1" id="KW-0611">Plant defense</keyword>
<name>A0AAW2RKB6_9LAMI</name>
<dbReference type="PANTHER" id="PTHR36766:SF45">
    <property type="entry name" value="NB-ARC DOMAIN-CONTAINING PROTEIN"/>
    <property type="match status" value="1"/>
</dbReference>
<evidence type="ECO:0000256" key="1">
    <source>
        <dbReference type="ARBA" id="ARBA00022821"/>
    </source>
</evidence>
<dbReference type="PANTHER" id="PTHR36766">
    <property type="entry name" value="PLANT BROAD-SPECTRUM MILDEW RESISTANCE PROTEIN RPW8"/>
    <property type="match status" value="1"/>
</dbReference>
<proteinExistence type="predicted"/>
<reference evidence="2" key="1">
    <citation type="submission" date="2020-06" db="EMBL/GenBank/DDBJ databases">
        <authorList>
            <person name="Li T."/>
            <person name="Hu X."/>
            <person name="Zhang T."/>
            <person name="Song X."/>
            <person name="Zhang H."/>
            <person name="Dai N."/>
            <person name="Sheng W."/>
            <person name="Hou X."/>
            <person name="Wei L."/>
        </authorList>
    </citation>
    <scope>NUCLEOTIDE SEQUENCE</scope>
    <source>
        <strain evidence="2">G01</strain>
        <tissue evidence="2">Leaf</tissue>
    </source>
</reference>
<sequence>MATIEVLECCNCNDLLSMWPNGVSLQHLSHLRRLVVADCSMFVSLGEEELQLPCNLEILELFRCASLTSLPTDLGNLSCKALESLPRDISNLERLEIKECPSLTNWSAGAKLFTSLLNCNLSHCSGLEYFPEQGLPPYLRSLSVEHCSNLRALPMQIRNMLSIISLEIGSCRRLKTFPKCDFPPNLSSLRIWDSRKLKPLSHWGLHRLTSLREFSICGGFQELQLLAADCGLFPPSLIKFSVARFPKLSSLSGVLENLTSLQHLSIMNCTSLNVLPSENLLGKLWLLEISDCPLLKQRCLKDKVLKTRLLNVLLSYTADLRLLYVGGSSSWQRLVLEFRLKLLHMSLQTLRLYFTLAADNDSA</sequence>
<dbReference type="EMBL" id="JACGWK010000001">
    <property type="protein sequence ID" value="KAL0379861.1"/>
    <property type="molecule type" value="Genomic_DNA"/>
</dbReference>
<organism evidence="2">
    <name type="scientific">Sesamum angustifolium</name>
    <dbReference type="NCBI Taxonomy" id="2727405"/>
    <lineage>
        <taxon>Eukaryota</taxon>
        <taxon>Viridiplantae</taxon>
        <taxon>Streptophyta</taxon>
        <taxon>Embryophyta</taxon>
        <taxon>Tracheophyta</taxon>
        <taxon>Spermatophyta</taxon>
        <taxon>Magnoliopsida</taxon>
        <taxon>eudicotyledons</taxon>
        <taxon>Gunneridae</taxon>
        <taxon>Pentapetalae</taxon>
        <taxon>asterids</taxon>
        <taxon>lamiids</taxon>
        <taxon>Lamiales</taxon>
        <taxon>Pedaliaceae</taxon>
        <taxon>Sesamum</taxon>
    </lineage>
</organism>
<dbReference type="Gene3D" id="3.80.10.10">
    <property type="entry name" value="Ribonuclease Inhibitor"/>
    <property type="match status" value="2"/>
</dbReference>
<reference evidence="2" key="2">
    <citation type="journal article" date="2024" name="Plant">
        <title>Genomic evolution and insights into agronomic trait innovations of Sesamum species.</title>
        <authorList>
            <person name="Miao H."/>
            <person name="Wang L."/>
            <person name="Qu L."/>
            <person name="Liu H."/>
            <person name="Sun Y."/>
            <person name="Le M."/>
            <person name="Wang Q."/>
            <person name="Wei S."/>
            <person name="Zheng Y."/>
            <person name="Lin W."/>
            <person name="Duan Y."/>
            <person name="Cao H."/>
            <person name="Xiong S."/>
            <person name="Wang X."/>
            <person name="Wei L."/>
            <person name="Li C."/>
            <person name="Ma Q."/>
            <person name="Ju M."/>
            <person name="Zhao R."/>
            <person name="Li G."/>
            <person name="Mu C."/>
            <person name="Tian Q."/>
            <person name="Mei H."/>
            <person name="Zhang T."/>
            <person name="Gao T."/>
            <person name="Zhang H."/>
        </authorList>
    </citation>
    <scope>NUCLEOTIDE SEQUENCE</scope>
    <source>
        <strain evidence="2">G01</strain>
    </source>
</reference>